<dbReference type="WBParaSite" id="ACRNAN_scaffold7586.g18475.t1">
    <property type="protein sequence ID" value="ACRNAN_scaffold7586.g18475.t1"/>
    <property type="gene ID" value="ACRNAN_scaffold7586.g18475"/>
</dbReference>
<dbReference type="AlphaFoldDB" id="A0A914EGE3"/>
<organism evidence="2 3">
    <name type="scientific">Acrobeloides nanus</name>
    <dbReference type="NCBI Taxonomy" id="290746"/>
    <lineage>
        <taxon>Eukaryota</taxon>
        <taxon>Metazoa</taxon>
        <taxon>Ecdysozoa</taxon>
        <taxon>Nematoda</taxon>
        <taxon>Chromadorea</taxon>
        <taxon>Rhabditida</taxon>
        <taxon>Tylenchina</taxon>
        <taxon>Cephalobomorpha</taxon>
        <taxon>Cephaloboidea</taxon>
        <taxon>Cephalobidae</taxon>
        <taxon>Acrobeloides</taxon>
    </lineage>
</organism>
<feature type="compositionally biased region" description="Basic and acidic residues" evidence="1">
    <location>
        <begin position="7"/>
        <end position="24"/>
    </location>
</feature>
<proteinExistence type="predicted"/>
<sequence length="68" mass="8205">MVFSGSRKGDEVREAERRMHERMRMYGGTKSSSSARRRQYSRFVEYIFKNVMHTLGFESRCQYRAEMI</sequence>
<reference evidence="3" key="1">
    <citation type="submission" date="2022-11" db="UniProtKB">
        <authorList>
            <consortium name="WormBaseParasite"/>
        </authorList>
    </citation>
    <scope>IDENTIFICATION</scope>
</reference>
<dbReference type="Proteomes" id="UP000887540">
    <property type="component" value="Unplaced"/>
</dbReference>
<keyword evidence="2" id="KW-1185">Reference proteome</keyword>
<feature type="region of interest" description="Disordered" evidence="1">
    <location>
        <begin position="1"/>
        <end position="34"/>
    </location>
</feature>
<name>A0A914EGE3_9BILA</name>
<accession>A0A914EGE3</accession>
<evidence type="ECO:0000313" key="2">
    <source>
        <dbReference type="Proteomes" id="UP000887540"/>
    </source>
</evidence>
<evidence type="ECO:0000313" key="3">
    <source>
        <dbReference type="WBParaSite" id="ACRNAN_scaffold7586.g18475.t1"/>
    </source>
</evidence>
<protein>
    <submittedName>
        <fullName evidence="3">Uncharacterized protein</fullName>
    </submittedName>
</protein>
<evidence type="ECO:0000256" key="1">
    <source>
        <dbReference type="SAM" id="MobiDB-lite"/>
    </source>
</evidence>